<dbReference type="InterPro" id="IPR008964">
    <property type="entry name" value="Invasin/intimin_cell_adhesion"/>
</dbReference>
<keyword evidence="3" id="KW-1185">Reference proteome</keyword>
<dbReference type="NCBIfam" id="NF041523">
    <property type="entry name" value="post_COAP_1"/>
    <property type="match status" value="1"/>
</dbReference>
<dbReference type="InterPro" id="IPR002591">
    <property type="entry name" value="Phosphodiest/P_Trfase"/>
</dbReference>
<protein>
    <recommendedName>
        <fullName evidence="1">PKD domain-containing protein</fullName>
    </recommendedName>
</protein>
<name>A0AAE3H964_9EURY</name>
<dbReference type="EMBL" id="JTEO01000002">
    <property type="protein sequence ID" value="MCQ6962291.1"/>
    <property type="molecule type" value="Genomic_DNA"/>
</dbReference>
<dbReference type="Pfam" id="PF18911">
    <property type="entry name" value="PKD_4"/>
    <property type="match status" value="2"/>
</dbReference>
<dbReference type="Gene3D" id="3.40.720.10">
    <property type="entry name" value="Alkaline Phosphatase, subunit A"/>
    <property type="match status" value="1"/>
</dbReference>
<dbReference type="InterPro" id="IPR013783">
    <property type="entry name" value="Ig-like_fold"/>
</dbReference>
<dbReference type="Pfam" id="PF01345">
    <property type="entry name" value="DUF11"/>
    <property type="match status" value="1"/>
</dbReference>
<dbReference type="SUPFAM" id="SSF49373">
    <property type="entry name" value="Invasin/intimin cell-adhesion fragments"/>
    <property type="match status" value="1"/>
</dbReference>
<dbReference type="SMART" id="SM00089">
    <property type="entry name" value="PKD"/>
    <property type="match status" value="1"/>
</dbReference>
<dbReference type="PANTHER" id="PTHR10151:SF120">
    <property type="entry name" value="BIS(5'-ADENOSYL)-TRIPHOSPHATASE"/>
    <property type="match status" value="1"/>
</dbReference>
<dbReference type="InterPro" id="IPR047589">
    <property type="entry name" value="DUF11_rpt"/>
</dbReference>
<dbReference type="SUPFAM" id="SSF49464">
    <property type="entry name" value="Carboxypeptidase regulatory domain-like"/>
    <property type="match status" value="1"/>
</dbReference>
<dbReference type="GO" id="GO:0016787">
    <property type="term" value="F:hydrolase activity"/>
    <property type="evidence" value="ECO:0007669"/>
    <property type="project" value="UniProtKB-ARBA"/>
</dbReference>
<dbReference type="SUPFAM" id="SSF53649">
    <property type="entry name" value="Alkaline phosphatase-like"/>
    <property type="match status" value="1"/>
</dbReference>
<dbReference type="NCBIfam" id="TIGR01451">
    <property type="entry name" value="B_ant_repeat"/>
    <property type="match status" value="1"/>
</dbReference>
<evidence type="ECO:0000259" key="1">
    <source>
        <dbReference type="PROSITE" id="PS50093"/>
    </source>
</evidence>
<dbReference type="InterPro" id="IPR022409">
    <property type="entry name" value="PKD/Chitinase_dom"/>
</dbReference>
<organism evidence="2 3">
    <name type="scientific">Methanolobus chelungpuianus</name>
    <dbReference type="NCBI Taxonomy" id="502115"/>
    <lineage>
        <taxon>Archaea</taxon>
        <taxon>Methanobacteriati</taxon>
        <taxon>Methanobacteriota</taxon>
        <taxon>Stenosarchaea group</taxon>
        <taxon>Methanomicrobia</taxon>
        <taxon>Methanosarcinales</taxon>
        <taxon>Methanosarcinaceae</taxon>
        <taxon>Methanolobus</taxon>
    </lineage>
</organism>
<dbReference type="PANTHER" id="PTHR10151">
    <property type="entry name" value="ECTONUCLEOTIDE PYROPHOSPHATASE/PHOSPHODIESTERASE"/>
    <property type="match status" value="1"/>
</dbReference>
<sequence length="1799" mass="196906">MKQKTNSDFKHRRCIEICILIALILLCSAIPAFAAEDTIDVNIIAPTQVAPGSLLKVRVSIFNTQELPSLQAESMSIEEQINNQDAELKSEKKKITIKEIDYENPFQLVEEKTVGNKVSDANSKDKQGNDLLVQSFETTNTSIFSISKPKPEKKSVNQKLEPIGNTLKIRNNLNEEFNAKIKKENLSTEQIEYYVDLDKKLQKMISKGKTSIVLEVPVPDKFPEGEILTIPVDVVYSTESSATETISTLATVTVTSNPVPKRAIIIDIDGLKRDALYNSLSDMPNMSVIADNGVRFTDAKTVFPSVTLATQASIFTGNYPKQHEIAGNRWFEKSSRTYRDYWLEVWYDLDFNSWYGLFWYPIWTEGTANKDLSSDVDTIYEAASSIGMDSTIIYNHYGRHIDDVGDKTKWVKPLLAGWYHYDHQHDKEDEKAISAAMCELDDHAPSIFTIYLPGLDGYSHYYGSNGVDPYNQEYYLKNHVDIEVGRLLYGGECDYFEYYDGLIDSGLMYETLFIVVSDHGHISVDNELDINKTELENTLTIAGFITDDEEDDSDDYDATAAPNGGMAQIYIRDTDTNDWNDQPELDDLLPALDAYKSHSYVDVILVRYSGSNGYRVYTGDGNTQDLKTFFAGKTDYVDAVNRINGLNSARSGDIVLLANSADGWYFDNDEQESEHGGLSPDESYIPLIFSGPTIRKGVDTTPASNIDMATTIADLLGFSMPKADGKVLPVQDSFGYRVKDSNTYGGPDYDWIEISQTGTGILADSDDGIVSNIDIGFFFNYYGTDYSRLGVANNGLLFSGATTSTYVNEPIGQSASAHGFISPYWDDLVTWEGGRVYYQTLGTAPNRIFVVEWVDNQHYSSSTSGITFEAILYEGSNNIRFQYKDVDFGSVYWATSYDRPPYNKGGSATVGIESPDGNGGIQYSYNKQVINPELAILFKFPQYAGTNLYLSAQAPVAKDRGSNMTYRLYYHNFGDSAAQNAVLTDSLPSQVEFISASGNGIYSPVSRKITWSLGTIGTMGCGYETVTVRIPESVDVGAVLLNHAEISASNIEVRYDDNEFETQTKITGSPLPANVRIEPVNFIGNTQSVYWGTPVTFSYLSCESATGVDITIHVNDGGSDITGSMAGGPERWKYTTTFYPRHGYATVTYQVHGCENEKIVFNLYIDPAGCVYDVATGQRIEGAAVWLQRPDGEGGWENVPTGLEPPISQPDINPLITDENGMYQWDVLEGSYRVHVEASGYYPADSIVVSIPPPVTDLHIGLTALPSANHPPVANASGPYIGIEGHSISFNASSSYDPDGNEDIVSYEWDFDMDGIADSTGMEVAHMWDDDHNGQVSLKVTDSNGASTTNITNVTVLNALPVVDCSNFTVQWGDTMTLSGNSTDPGNDSWSCEINWGDGSPVEPGTMSGNEVSGVHMYSTPGEYETMLKVLDDDGGLGSASSHINVSCRTTRLEYIGNLTAQYSDNTTLKAQLNDYGNSTPLSGKPINFILGDQTVTAVTGTDGVASAALKIDQSAGNYNVQAEFAGDSHYSADRLTESFSISHEDAAITYTGDMIVPVTSSSVDLRATLEETDTDYGDLTQVKVNFTIYKSSDATYSNPITTVPAVALVTVTSSGMGVGTAKATINNLPADDYMIIARIVSDGYYSPTTSAPALLTVYEPTGQFTTGGGWILDPTGSHGNFGFTAKYNNKGNVQGNSVYIYHQDGLDYIIKSNAWIGLAITGATSRFQGKASLQIYDSTTGLLQPESSGNFQFIVEAVDNESSGTPDSYYITVLDKNGVVYHTASGQLQGGNIVIHEK</sequence>
<dbReference type="InterPro" id="IPR017850">
    <property type="entry name" value="Alkaline_phosphatase_core_sf"/>
</dbReference>
<dbReference type="Pfam" id="PF01663">
    <property type="entry name" value="Phosphodiest"/>
    <property type="match status" value="1"/>
</dbReference>
<dbReference type="InterPro" id="IPR000601">
    <property type="entry name" value="PKD_dom"/>
</dbReference>
<dbReference type="InterPro" id="IPR001434">
    <property type="entry name" value="OmcB-like_DUF11"/>
</dbReference>
<dbReference type="Gene3D" id="2.60.40.10">
    <property type="entry name" value="Immunoglobulins"/>
    <property type="match status" value="3"/>
</dbReference>
<evidence type="ECO:0000313" key="3">
    <source>
        <dbReference type="Proteomes" id="UP001206983"/>
    </source>
</evidence>
<dbReference type="Proteomes" id="UP001206983">
    <property type="component" value="Unassembled WGS sequence"/>
</dbReference>
<reference evidence="2 3" key="1">
    <citation type="journal article" date="2011" name="Appl. Environ. Microbiol.">
        <title>Methanogenic archaea isolated from Taiwan's Chelungpu fault.</title>
        <authorList>
            <person name="Wu S.Y."/>
            <person name="Lai M.C."/>
        </authorList>
    </citation>
    <scope>NUCLEOTIDE SEQUENCE [LARGE SCALE GENOMIC DNA]</scope>
    <source>
        <strain evidence="2 3">St545Mb</strain>
    </source>
</reference>
<dbReference type="InterPro" id="IPR008969">
    <property type="entry name" value="CarboxyPept-like_regulatory"/>
</dbReference>
<dbReference type="RefSeq" id="WP_256622082.1">
    <property type="nucleotide sequence ID" value="NZ_JTEO01000002.1"/>
</dbReference>
<comment type="caution">
    <text evidence="2">The sequence shown here is derived from an EMBL/GenBank/DDBJ whole genome shotgun (WGS) entry which is preliminary data.</text>
</comment>
<dbReference type="CDD" id="cd00146">
    <property type="entry name" value="PKD"/>
    <property type="match status" value="1"/>
</dbReference>
<dbReference type="SUPFAM" id="SSF49299">
    <property type="entry name" value="PKD domain"/>
    <property type="match status" value="2"/>
</dbReference>
<dbReference type="Gene3D" id="2.60.40.1120">
    <property type="entry name" value="Carboxypeptidase-like, regulatory domain"/>
    <property type="match status" value="1"/>
</dbReference>
<accession>A0AAE3H964</accession>
<dbReference type="InterPro" id="IPR035986">
    <property type="entry name" value="PKD_dom_sf"/>
</dbReference>
<dbReference type="PROSITE" id="PS50093">
    <property type="entry name" value="PKD"/>
    <property type="match status" value="2"/>
</dbReference>
<evidence type="ECO:0000313" key="2">
    <source>
        <dbReference type="EMBL" id="MCQ6962291.1"/>
    </source>
</evidence>
<feature type="domain" description="PKD" evidence="1">
    <location>
        <begin position="1395"/>
        <end position="1446"/>
    </location>
</feature>
<proteinExistence type="predicted"/>
<gene>
    <name evidence="2" type="ORF">PV02_04040</name>
</gene>
<feature type="domain" description="PKD" evidence="1">
    <location>
        <begin position="1271"/>
        <end position="1356"/>
    </location>
</feature>